<dbReference type="EMBL" id="BIXZ01000015">
    <property type="protein sequence ID" value="GCF16079.1"/>
    <property type="molecule type" value="Genomic_DNA"/>
</dbReference>
<dbReference type="Pfam" id="PF09484">
    <property type="entry name" value="Cas_TM1802"/>
    <property type="match status" value="1"/>
</dbReference>
<dbReference type="InterPro" id="IPR013389">
    <property type="entry name" value="CRISPR-assoc_prot_Cas8b"/>
</dbReference>
<dbReference type="Proteomes" id="UP000304382">
    <property type="component" value="Unassembled WGS sequence"/>
</dbReference>
<evidence type="ECO:0000313" key="1">
    <source>
        <dbReference type="EMBL" id="GCF16079.1"/>
    </source>
</evidence>
<evidence type="ECO:0008006" key="3">
    <source>
        <dbReference type="Google" id="ProtNLM"/>
    </source>
</evidence>
<name>A0A4C2EV52_9EURY</name>
<keyword evidence="2" id="KW-1185">Reference proteome</keyword>
<comment type="caution">
    <text evidence="1">The sequence shown here is derived from an EMBL/GenBank/DDBJ whole genome shotgun (WGS) entry which is preliminary data.</text>
</comment>
<proteinExistence type="predicted"/>
<dbReference type="OrthoDB" id="193050at2157"/>
<dbReference type="AlphaFoldDB" id="A0A4C2EV52"/>
<dbReference type="RefSeq" id="WP_137685465.1">
    <property type="nucleotide sequence ID" value="NZ_BIXZ01000015.1"/>
</dbReference>
<gene>
    <name evidence="1" type="ORF">Harman_40140</name>
</gene>
<protein>
    <recommendedName>
        <fullName evidence="3">CRISPR-associated protein Csh1</fullName>
    </recommendedName>
</protein>
<accession>A0A4C2EV52</accession>
<reference evidence="1 2" key="1">
    <citation type="submission" date="2019-02" db="EMBL/GenBank/DDBJ databases">
        <title>Haloarcula mannanilyticum sp. nov., a mannan degrading haloarchaeon isolated from commercial salt.</title>
        <authorList>
            <person name="Enomoto S."/>
            <person name="Shimane Y."/>
            <person name="Kamekura M."/>
            <person name="Ito T."/>
            <person name="Moriya O."/>
            <person name="Ihara K."/>
            <person name="Takahashi-Ando N."/>
            <person name="Fukushima Y."/>
            <person name="Yoshida Y."/>
            <person name="Usama R."/>
            <person name="Takai K."/>
            <person name="Minegishi H."/>
        </authorList>
    </citation>
    <scope>NUCLEOTIDE SEQUENCE [LARGE SCALE GENOMIC DNA]</scope>
    <source>
        <strain evidence="1 2">MD130-1</strain>
    </source>
</reference>
<sequence length="734" mass="82055">MADNDYAETAVKRFQPRLPASLYEVAWQYSLYDWYSAVQSGDIDWELAPEHLAYLTPGAKSELFGADDSLITVYADLSDPENPQLRPDSDGGPVEIGTYTRGDRFRVGHAYPANKTSSMTDYSITTHKGADAHHIAGFRDDAWGTNNVQDRFTAWAQSEYAETVREQASEADASLLDGLATLGDDDEQMQALGEAFVELAGGEDEEFDSLITVKVKDPEADEYRYPGEIPVLNDVMVEKKSARLESISVEDASGDGVGYVTGNNEQVTGGSPGLFGMYGKKQREHFPDIDTKGSDAWRTRPLSFDTAAAVAAADSIFEDFFRGLGNNRRLYVLPYLAMRRDELDTDTFEWFYDTIYTALRDAETGPDGTFDTELETLVREVTDGAAADGETDFDDLVDEDHWDRVRFAIVLQVTGNPDRVYFDTLDGIFQPAALEDAHNDVTRSAIFEGDGIFGTYPSPESSPYLGLGLPLVRRILYGDYFGRTTEPTRTSRQASETPSVGEIDDHEMRRVRALLTEGKIPLQPLLEEYIHQLVQDQNESFDSDSDYTAFPQRSVVEQYTQLRALSDADMLESTNTTFTFTTSAMTDEPDSRTDRLESFLDNHDALDADHTRAVFLLGGLVGRITAFQSRENVSSTLVRRYPIDYLTKQTVKEVTKEVLQMDHSYAEAEEDRSYWTNNRYTSRLTDAMLSADPNEWTMSDAELQWLYSLGISYGLNDTRVAQADDHADAAAADD</sequence>
<organism evidence="1 2">
    <name type="scientific">Haloarcula mannanilytica</name>
    <dbReference type="NCBI Taxonomy" id="2509225"/>
    <lineage>
        <taxon>Archaea</taxon>
        <taxon>Methanobacteriati</taxon>
        <taxon>Methanobacteriota</taxon>
        <taxon>Stenosarchaea group</taxon>
        <taxon>Halobacteria</taxon>
        <taxon>Halobacteriales</taxon>
        <taxon>Haloarculaceae</taxon>
        <taxon>Haloarcula</taxon>
    </lineage>
</organism>
<evidence type="ECO:0000313" key="2">
    <source>
        <dbReference type="Proteomes" id="UP000304382"/>
    </source>
</evidence>